<feature type="compositionally biased region" description="Basic and acidic residues" evidence="1">
    <location>
        <begin position="1"/>
        <end position="13"/>
    </location>
</feature>
<dbReference type="AlphaFoldDB" id="A0A6A6C9M6"/>
<evidence type="ECO:0000256" key="1">
    <source>
        <dbReference type="SAM" id="MobiDB-lite"/>
    </source>
</evidence>
<dbReference type="Proteomes" id="UP000799537">
    <property type="component" value="Unassembled WGS sequence"/>
</dbReference>
<dbReference type="GeneID" id="54561888"/>
<dbReference type="RefSeq" id="XP_033663045.1">
    <property type="nucleotide sequence ID" value="XM_033808616.1"/>
</dbReference>
<organism evidence="2 3">
    <name type="scientific">Zasmidium cellare ATCC 36951</name>
    <dbReference type="NCBI Taxonomy" id="1080233"/>
    <lineage>
        <taxon>Eukaryota</taxon>
        <taxon>Fungi</taxon>
        <taxon>Dikarya</taxon>
        <taxon>Ascomycota</taxon>
        <taxon>Pezizomycotina</taxon>
        <taxon>Dothideomycetes</taxon>
        <taxon>Dothideomycetidae</taxon>
        <taxon>Mycosphaerellales</taxon>
        <taxon>Mycosphaerellaceae</taxon>
        <taxon>Zasmidium</taxon>
    </lineage>
</organism>
<feature type="compositionally biased region" description="Basic and acidic residues" evidence="1">
    <location>
        <begin position="107"/>
        <end position="133"/>
    </location>
</feature>
<feature type="region of interest" description="Disordered" evidence="1">
    <location>
        <begin position="1"/>
        <end position="133"/>
    </location>
</feature>
<keyword evidence="3" id="KW-1185">Reference proteome</keyword>
<sequence length="133" mass="14633">MSEPKKESKDETKALPTSKAAEAKTPPSTKQASPKDNPTTQQQSKVPAQQRTSEATTTREQGQPEYVDLADAPAPFEDVDLSDPPPDEPSFEMVEHRDAPHSSYNSHQDHKWKYPEGFGKGEKKGGGDNKEAK</sequence>
<feature type="compositionally biased region" description="Polar residues" evidence="1">
    <location>
        <begin position="26"/>
        <end position="61"/>
    </location>
</feature>
<name>A0A6A6C9M6_ZASCE</name>
<proteinExistence type="predicted"/>
<gene>
    <name evidence="2" type="ORF">M409DRAFT_27539</name>
</gene>
<reference evidence="2" key="1">
    <citation type="journal article" date="2020" name="Stud. Mycol.">
        <title>101 Dothideomycetes genomes: a test case for predicting lifestyles and emergence of pathogens.</title>
        <authorList>
            <person name="Haridas S."/>
            <person name="Albert R."/>
            <person name="Binder M."/>
            <person name="Bloem J."/>
            <person name="Labutti K."/>
            <person name="Salamov A."/>
            <person name="Andreopoulos B."/>
            <person name="Baker S."/>
            <person name="Barry K."/>
            <person name="Bills G."/>
            <person name="Bluhm B."/>
            <person name="Cannon C."/>
            <person name="Castanera R."/>
            <person name="Culley D."/>
            <person name="Daum C."/>
            <person name="Ezra D."/>
            <person name="Gonzalez J."/>
            <person name="Henrissat B."/>
            <person name="Kuo A."/>
            <person name="Liang C."/>
            <person name="Lipzen A."/>
            <person name="Lutzoni F."/>
            <person name="Magnuson J."/>
            <person name="Mondo S."/>
            <person name="Nolan M."/>
            <person name="Ohm R."/>
            <person name="Pangilinan J."/>
            <person name="Park H.-J."/>
            <person name="Ramirez L."/>
            <person name="Alfaro M."/>
            <person name="Sun H."/>
            <person name="Tritt A."/>
            <person name="Yoshinaga Y."/>
            <person name="Zwiers L.-H."/>
            <person name="Turgeon B."/>
            <person name="Goodwin S."/>
            <person name="Spatafora J."/>
            <person name="Crous P."/>
            <person name="Grigoriev I."/>
        </authorList>
    </citation>
    <scope>NUCLEOTIDE SEQUENCE</scope>
    <source>
        <strain evidence="2">ATCC 36951</strain>
    </source>
</reference>
<protein>
    <submittedName>
        <fullName evidence="2">Uncharacterized protein</fullName>
    </submittedName>
</protein>
<accession>A0A6A6C9M6</accession>
<evidence type="ECO:0000313" key="2">
    <source>
        <dbReference type="EMBL" id="KAF2162156.1"/>
    </source>
</evidence>
<dbReference type="EMBL" id="ML993615">
    <property type="protein sequence ID" value="KAF2162156.1"/>
    <property type="molecule type" value="Genomic_DNA"/>
</dbReference>
<evidence type="ECO:0000313" key="3">
    <source>
        <dbReference type="Proteomes" id="UP000799537"/>
    </source>
</evidence>
<feature type="compositionally biased region" description="Acidic residues" evidence="1">
    <location>
        <begin position="77"/>
        <end position="90"/>
    </location>
</feature>